<feature type="compositionally biased region" description="Basic and acidic residues" evidence="1">
    <location>
        <begin position="238"/>
        <end position="247"/>
    </location>
</feature>
<name>A0A9P3FC75_9PEZI</name>
<evidence type="ECO:0000313" key="2">
    <source>
        <dbReference type="EMBL" id="GIZ41898.1"/>
    </source>
</evidence>
<keyword evidence="3" id="KW-1185">Reference proteome</keyword>
<evidence type="ECO:0000256" key="1">
    <source>
        <dbReference type="SAM" id="MobiDB-lite"/>
    </source>
</evidence>
<reference evidence="2 3" key="1">
    <citation type="submission" date="2021-01" db="EMBL/GenBank/DDBJ databases">
        <title>Cercospora kikuchii MAFF 305040 whole genome shotgun sequence.</title>
        <authorList>
            <person name="Kashiwa T."/>
            <person name="Suzuki T."/>
        </authorList>
    </citation>
    <scope>NUCLEOTIDE SEQUENCE [LARGE SCALE GENOMIC DNA]</scope>
    <source>
        <strain evidence="2 3">MAFF 305040</strain>
    </source>
</reference>
<feature type="compositionally biased region" description="Low complexity" evidence="1">
    <location>
        <begin position="339"/>
        <end position="357"/>
    </location>
</feature>
<protein>
    <submittedName>
        <fullName evidence="2">Uncharacterized protein</fullName>
    </submittedName>
</protein>
<feature type="compositionally biased region" description="Low complexity" evidence="1">
    <location>
        <begin position="283"/>
        <end position="298"/>
    </location>
</feature>
<feature type="region of interest" description="Disordered" evidence="1">
    <location>
        <begin position="279"/>
        <end position="380"/>
    </location>
</feature>
<dbReference type="OrthoDB" id="3644876at2759"/>
<comment type="caution">
    <text evidence="2">The sequence shown here is derived from an EMBL/GenBank/DDBJ whole genome shotgun (WGS) entry which is preliminary data.</text>
</comment>
<dbReference type="GeneID" id="68290760"/>
<dbReference type="AlphaFoldDB" id="A0A9P3FC75"/>
<feature type="compositionally biased region" description="Basic residues" evidence="1">
    <location>
        <begin position="317"/>
        <end position="331"/>
    </location>
</feature>
<dbReference type="Proteomes" id="UP000825890">
    <property type="component" value="Unassembled WGS sequence"/>
</dbReference>
<gene>
    <name evidence="2" type="ORF">CKM354_000518500</name>
</gene>
<feature type="region of interest" description="Disordered" evidence="1">
    <location>
        <begin position="226"/>
        <end position="247"/>
    </location>
</feature>
<sequence>MVRLSSSSSFRFRPGSSTATTASSTYAPSDNLPGKAHGLLLLPPPPTPPSASSLAFAYKPALRAVLPHIRGHGPDAALDIALPLSQPVGDYRKLNTTTRAEQFSAVAALVSGIYELAKSTCIEHGIPDCGANAVDVRILLVRYNPDAKPTLCLDSPQAEGHFDVVTDLSSLVRSQRHWTQLFVPNTEPAAQMFKQFRAIATASLGSSISRAQILCTRPVVVPGGLVINRPSTSGGRQQQEHLEPDRPYHRIVAIGNFNKLDGTTKTLLTMSAFLLGEEDEHSASSSQSSSPVSSPSDSLHPFAAWDDNSSVADSTKSRPRSPRPRRAKHIRQLVLRANSSLPSSGSSSPIASTFASSKFLRQRNRNRIGGRKPTTKESTTRAGAEFWYDRVLSFLEAIGNCDHTTEPENLLALDDTSSPPRPGAVERTRPPLGLVHAKQDGSHHLESFARTNSIVTKNGRRRAVTFEVVDEVSSGAIGAGQERGIEGSEGEGIVRLGTSCNQKSSGRARSDSAVSGLVKGFTNLLGGRAKEEKQRLGDGGLEILLARS</sequence>
<feature type="region of interest" description="Disordered" evidence="1">
    <location>
        <begin position="1"/>
        <end position="29"/>
    </location>
</feature>
<proteinExistence type="predicted"/>
<dbReference type="EMBL" id="BOLY01000003">
    <property type="protein sequence ID" value="GIZ41898.1"/>
    <property type="molecule type" value="Genomic_DNA"/>
</dbReference>
<organism evidence="2 3">
    <name type="scientific">Cercospora kikuchii</name>
    <dbReference type="NCBI Taxonomy" id="84275"/>
    <lineage>
        <taxon>Eukaryota</taxon>
        <taxon>Fungi</taxon>
        <taxon>Dikarya</taxon>
        <taxon>Ascomycota</taxon>
        <taxon>Pezizomycotina</taxon>
        <taxon>Dothideomycetes</taxon>
        <taxon>Dothideomycetidae</taxon>
        <taxon>Mycosphaerellales</taxon>
        <taxon>Mycosphaerellaceae</taxon>
        <taxon>Cercospora</taxon>
    </lineage>
</organism>
<feature type="compositionally biased region" description="Basic residues" evidence="1">
    <location>
        <begin position="360"/>
        <end position="370"/>
    </location>
</feature>
<evidence type="ECO:0000313" key="3">
    <source>
        <dbReference type="Proteomes" id="UP000825890"/>
    </source>
</evidence>
<accession>A0A9P3FC75</accession>
<dbReference type="RefSeq" id="XP_044656385.1">
    <property type="nucleotide sequence ID" value="XM_044800450.1"/>
</dbReference>
<feature type="compositionally biased region" description="Low complexity" evidence="1">
    <location>
        <begin position="1"/>
        <end position="25"/>
    </location>
</feature>